<dbReference type="EMBL" id="CM056815">
    <property type="protein sequence ID" value="KAJ8631357.1"/>
    <property type="molecule type" value="Genomic_DNA"/>
</dbReference>
<protein>
    <submittedName>
        <fullName evidence="1">Uncharacterized protein</fullName>
    </submittedName>
</protein>
<comment type="caution">
    <text evidence="1">The sequence shown here is derived from an EMBL/GenBank/DDBJ whole genome shotgun (WGS) entry which is preliminary data.</text>
</comment>
<evidence type="ECO:0000313" key="1">
    <source>
        <dbReference type="EMBL" id="KAJ8631357.1"/>
    </source>
</evidence>
<evidence type="ECO:0000313" key="2">
    <source>
        <dbReference type="Proteomes" id="UP001234297"/>
    </source>
</evidence>
<accession>A0ACC2LDB0</accession>
<dbReference type="Proteomes" id="UP001234297">
    <property type="component" value="Chromosome 7"/>
</dbReference>
<sequence>MESRNYDFAFVLSRISSAEYEYSHVGKGAMAIGSTDRIFSRVGPAFQANSCRLLHLVRPTEYHHYSPQPPDNSNSFDLNALVLPPQSVHHFAS</sequence>
<reference evidence="1 2" key="1">
    <citation type="journal article" date="2022" name="Hortic Res">
        <title>A haplotype resolved chromosomal level avocado genome allows analysis of novel avocado genes.</title>
        <authorList>
            <person name="Nath O."/>
            <person name="Fletcher S.J."/>
            <person name="Hayward A."/>
            <person name="Shaw L.M."/>
            <person name="Masouleh A.K."/>
            <person name="Furtado A."/>
            <person name="Henry R.J."/>
            <person name="Mitter N."/>
        </authorList>
    </citation>
    <scope>NUCLEOTIDE SEQUENCE [LARGE SCALE GENOMIC DNA]</scope>
    <source>
        <strain evidence="2">cv. Hass</strain>
    </source>
</reference>
<keyword evidence="2" id="KW-1185">Reference proteome</keyword>
<organism evidence="1 2">
    <name type="scientific">Persea americana</name>
    <name type="common">Avocado</name>
    <dbReference type="NCBI Taxonomy" id="3435"/>
    <lineage>
        <taxon>Eukaryota</taxon>
        <taxon>Viridiplantae</taxon>
        <taxon>Streptophyta</taxon>
        <taxon>Embryophyta</taxon>
        <taxon>Tracheophyta</taxon>
        <taxon>Spermatophyta</taxon>
        <taxon>Magnoliopsida</taxon>
        <taxon>Magnoliidae</taxon>
        <taxon>Laurales</taxon>
        <taxon>Lauraceae</taxon>
        <taxon>Persea</taxon>
    </lineage>
</organism>
<gene>
    <name evidence="1" type="ORF">MRB53_024680</name>
</gene>
<name>A0ACC2LDB0_PERAE</name>
<proteinExistence type="predicted"/>